<proteinExistence type="predicted"/>
<accession>A0ABV5UPT9</accession>
<protein>
    <submittedName>
        <fullName evidence="1">Uncharacterized protein</fullName>
    </submittedName>
</protein>
<reference evidence="1 2" key="1">
    <citation type="submission" date="2024-09" db="EMBL/GenBank/DDBJ databases">
        <authorList>
            <person name="Sun Q."/>
            <person name="Mori K."/>
        </authorList>
    </citation>
    <scope>NUCLEOTIDE SEQUENCE [LARGE SCALE GENOMIC DNA]</scope>
    <source>
        <strain evidence="1 2">JCM 13519</strain>
    </source>
</reference>
<evidence type="ECO:0000313" key="1">
    <source>
        <dbReference type="EMBL" id="MFB9714554.1"/>
    </source>
</evidence>
<sequence length="121" mass="12824">MSWWRMEATPANSRACLVKALSLGGPQLAVSLAAPLLIASSTAGGRLRVRQARGLGIHQGLLLDEDALSLVTRSGPAEAHYYGRQAAGLARPARQSGITGGQVSEVVEIGARHAQRRFVFH</sequence>
<name>A0ABV5UPT9_9MICC</name>
<dbReference type="RefSeq" id="WP_376954255.1">
    <property type="nucleotide sequence ID" value="NZ_JBHMBH010000021.1"/>
</dbReference>
<evidence type="ECO:0000313" key="2">
    <source>
        <dbReference type="Proteomes" id="UP001589536"/>
    </source>
</evidence>
<dbReference type="EMBL" id="JBHMBH010000021">
    <property type="protein sequence ID" value="MFB9714554.1"/>
    <property type="molecule type" value="Genomic_DNA"/>
</dbReference>
<keyword evidence="2" id="KW-1185">Reference proteome</keyword>
<organism evidence="1 2">
    <name type="scientific">Arthrobacter methylotrophus</name>
    <dbReference type="NCBI Taxonomy" id="121291"/>
    <lineage>
        <taxon>Bacteria</taxon>
        <taxon>Bacillati</taxon>
        <taxon>Actinomycetota</taxon>
        <taxon>Actinomycetes</taxon>
        <taxon>Micrococcales</taxon>
        <taxon>Micrococcaceae</taxon>
        <taxon>Arthrobacter</taxon>
    </lineage>
</organism>
<dbReference type="Proteomes" id="UP001589536">
    <property type="component" value="Unassembled WGS sequence"/>
</dbReference>
<comment type="caution">
    <text evidence="1">The sequence shown here is derived from an EMBL/GenBank/DDBJ whole genome shotgun (WGS) entry which is preliminary data.</text>
</comment>
<gene>
    <name evidence="1" type="ORF">ACFFPI_10510</name>
</gene>